<proteinExistence type="predicted"/>
<organism evidence="2 3">
    <name type="scientific">Kitasatospora indigofera</name>
    <dbReference type="NCBI Taxonomy" id="67307"/>
    <lineage>
        <taxon>Bacteria</taxon>
        <taxon>Bacillati</taxon>
        <taxon>Actinomycetota</taxon>
        <taxon>Actinomycetes</taxon>
        <taxon>Kitasatosporales</taxon>
        <taxon>Streptomycetaceae</taxon>
        <taxon>Kitasatospora</taxon>
    </lineage>
</organism>
<dbReference type="Proteomes" id="UP000617734">
    <property type="component" value="Unassembled WGS sequence"/>
</dbReference>
<feature type="compositionally biased region" description="Pro residues" evidence="1">
    <location>
        <begin position="235"/>
        <end position="262"/>
    </location>
</feature>
<dbReference type="RefSeq" id="WP_190211968.1">
    <property type="nucleotide sequence ID" value="NZ_BNBO01000019.1"/>
</dbReference>
<gene>
    <name evidence="2" type="ORF">GCM10018781_37130</name>
</gene>
<dbReference type="AlphaFoldDB" id="A0A919FWJ0"/>
<sequence>MNHTHGPAYGGGAPLPQAPAWSVLDEYLWHSCEILADLRADRLDQRPLVATRARLEPGERALAVGPAHRLSWRPLGDGSYQHNSTFAIGGPAFVIGALAASAIGNANRRRNAELAARPRWLLDGTGEITVTDRHVFFGHPQCPLHLSWDGLESVELAGPDLFEAGFHDIYGGGYTTVQLQTPWASLMFVCAALTSFPAHPRLLTGGWLPPGFEQRCAQAGRPFRPAAGLSTGPAGPAPHPPYAPPPHTPPPHAPPYTPPPAAQPQAAPATPPPPRGAPDVHRDVDLGKDTPPGRAG</sequence>
<dbReference type="EMBL" id="BNBO01000019">
    <property type="protein sequence ID" value="GHH73244.1"/>
    <property type="molecule type" value="Genomic_DNA"/>
</dbReference>
<name>A0A919FWJ0_9ACTN</name>
<feature type="region of interest" description="Disordered" evidence="1">
    <location>
        <begin position="223"/>
        <end position="296"/>
    </location>
</feature>
<dbReference type="GeneID" id="95354123"/>
<protein>
    <submittedName>
        <fullName evidence="2">Uncharacterized protein</fullName>
    </submittedName>
</protein>
<feature type="compositionally biased region" description="Basic and acidic residues" evidence="1">
    <location>
        <begin position="278"/>
        <end position="288"/>
    </location>
</feature>
<comment type="caution">
    <text evidence="2">The sequence shown here is derived from an EMBL/GenBank/DDBJ whole genome shotgun (WGS) entry which is preliminary data.</text>
</comment>
<reference evidence="2" key="1">
    <citation type="journal article" date="2014" name="Int. J. Syst. Evol. Microbiol.">
        <title>Complete genome sequence of Corynebacterium casei LMG S-19264T (=DSM 44701T), isolated from a smear-ripened cheese.</title>
        <authorList>
            <consortium name="US DOE Joint Genome Institute (JGI-PGF)"/>
            <person name="Walter F."/>
            <person name="Albersmeier A."/>
            <person name="Kalinowski J."/>
            <person name="Ruckert C."/>
        </authorList>
    </citation>
    <scope>NUCLEOTIDE SEQUENCE</scope>
    <source>
        <strain evidence="2">JCM 4646</strain>
    </source>
</reference>
<evidence type="ECO:0000256" key="1">
    <source>
        <dbReference type="SAM" id="MobiDB-lite"/>
    </source>
</evidence>
<accession>A0A919FWJ0</accession>
<reference evidence="2" key="2">
    <citation type="submission" date="2020-09" db="EMBL/GenBank/DDBJ databases">
        <authorList>
            <person name="Sun Q."/>
            <person name="Ohkuma M."/>
        </authorList>
    </citation>
    <scope>NUCLEOTIDE SEQUENCE</scope>
    <source>
        <strain evidence="2">JCM 4646</strain>
    </source>
</reference>
<evidence type="ECO:0000313" key="2">
    <source>
        <dbReference type="EMBL" id="GHH73244.1"/>
    </source>
</evidence>
<evidence type="ECO:0000313" key="3">
    <source>
        <dbReference type="Proteomes" id="UP000617734"/>
    </source>
</evidence>
<keyword evidence="3" id="KW-1185">Reference proteome</keyword>